<keyword evidence="2" id="KW-1185">Reference proteome</keyword>
<evidence type="ECO:0000313" key="2">
    <source>
        <dbReference type="Proteomes" id="UP000299102"/>
    </source>
</evidence>
<organism evidence="1 2">
    <name type="scientific">Eumeta variegata</name>
    <name type="common">Bagworm moth</name>
    <name type="synonym">Eumeta japonica</name>
    <dbReference type="NCBI Taxonomy" id="151549"/>
    <lineage>
        <taxon>Eukaryota</taxon>
        <taxon>Metazoa</taxon>
        <taxon>Ecdysozoa</taxon>
        <taxon>Arthropoda</taxon>
        <taxon>Hexapoda</taxon>
        <taxon>Insecta</taxon>
        <taxon>Pterygota</taxon>
        <taxon>Neoptera</taxon>
        <taxon>Endopterygota</taxon>
        <taxon>Lepidoptera</taxon>
        <taxon>Glossata</taxon>
        <taxon>Ditrysia</taxon>
        <taxon>Tineoidea</taxon>
        <taxon>Psychidae</taxon>
        <taxon>Oiketicinae</taxon>
        <taxon>Eumeta</taxon>
    </lineage>
</organism>
<accession>A0A4C1Y5W6</accession>
<dbReference type="Proteomes" id="UP000299102">
    <property type="component" value="Unassembled WGS sequence"/>
</dbReference>
<proteinExistence type="predicted"/>
<sequence length="74" mass="8410">MCEVNEYRCEVPASTLGFVHELEFWWPTPPSSPHSRLHQHIYSSIRHPIPTQEPGNALVTTLRSRAFMGGGDHL</sequence>
<gene>
    <name evidence="1" type="ORF">EVAR_7499_1</name>
</gene>
<dbReference type="EMBL" id="BGZK01001067">
    <property type="protein sequence ID" value="GBP70232.1"/>
    <property type="molecule type" value="Genomic_DNA"/>
</dbReference>
<comment type="caution">
    <text evidence="1">The sequence shown here is derived from an EMBL/GenBank/DDBJ whole genome shotgun (WGS) entry which is preliminary data.</text>
</comment>
<reference evidence="1 2" key="1">
    <citation type="journal article" date="2019" name="Commun. Biol.">
        <title>The bagworm genome reveals a unique fibroin gene that provides high tensile strength.</title>
        <authorList>
            <person name="Kono N."/>
            <person name="Nakamura H."/>
            <person name="Ohtoshi R."/>
            <person name="Tomita M."/>
            <person name="Numata K."/>
            <person name="Arakawa K."/>
        </authorList>
    </citation>
    <scope>NUCLEOTIDE SEQUENCE [LARGE SCALE GENOMIC DNA]</scope>
</reference>
<evidence type="ECO:0000313" key="1">
    <source>
        <dbReference type="EMBL" id="GBP70232.1"/>
    </source>
</evidence>
<name>A0A4C1Y5W6_EUMVA</name>
<dbReference type="OrthoDB" id="786951at2759"/>
<protein>
    <submittedName>
        <fullName evidence="1">Uncharacterized protein</fullName>
    </submittedName>
</protein>
<dbReference type="AlphaFoldDB" id="A0A4C1Y5W6"/>